<name>A0A0F6RS44_PSEAI</name>
<feature type="domain" description="HTH araC/xylS-type" evidence="4">
    <location>
        <begin position="242"/>
        <end position="340"/>
    </location>
</feature>
<dbReference type="PANTHER" id="PTHR47894:SF1">
    <property type="entry name" value="HTH-TYPE TRANSCRIPTIONAL REGULATOR VQSM"/>
    <property type="match status" value="1"/>
</dbReference>
<dbReference type="InterPro" id="IPR018060">
    <property type="entry name" value="HTH_AraC"/>
</dbReference>
<dbReference type="Gene3D" id="1.10.10.60">
    <property type="entry name" value="Homeodomain-like"/>
    <property type="match status" value="1"/>
</dbReference>
<dbReference type="Pfam" id="PF12833">
    <property type="entry name" value="HTH_18"/>
    <property type="match status" value="1"/>
</dbReference>
<accession>A0A0F6RS44</accession>
<reference evidence="6" key="5">
    <citation type="submission" date="2020-01" db="EMBL/GenBank/DDBJ databases">
        <title>Bacteria Cultured from War Wounds Associated with the Conflict in Eastern Ukraine.</title>
        <authorList>
            <person name="Snesrud E."/>
            <person name="Galac M.R."/>
            <person name="Mc Gann P."/>
            <person name="Valentine K."/>
            <person name="Viacheslav K."/>
        </authorList>
    </citation>
    <scope>NUCLEOTIDE SEQUENCE</scope>
    <source>
        <strain evidence="6">VNMU148</strain>
    </source>
</reference>
<dbReference type="EMBL" id="CVVU01000188">
    <property type="protein sequence ID" value="CRO85227.1"/>
    <property type="molecule type" value="Genomic_DNA"/>
</dbReference>
<dbReference type="EMBL" id="WXZT01000006">
    <property type="protein sequence ID" value="MZZ12718.1"/>
    <property type="molecule type" value="Genomic_DNA"/>
</dbReference>
<dbReference type="PRINTS" id="PR00032">
    <property type="entry name" value="HTHARAC"/>
</dbReference>
<comment type="caution">
    <text evidence="7">The sequence shown here is derived from an EMBL/GenBank/DDBJ whole genome shotgun (WGS) entry which is preliminary data.</text>
</comment>
<proteinExistence type="predicted"/>
<dbReference type="PROSITE" id="PS01124">
    <property type="entry name" value="HTH_ARAC_FAMILY_2"/>
    <property type="match status" value="1"/>
</dbReference>
<evidence type="ECO:0000313" key="5">
    <source>
        <dbReference type="EMBL" id="CRO85227.1"/>
    </source>
</evidence>
<evidence type="ECO:0000256" key="3">
    <source>
        <dbReference type="ARBA" id="ARBA00023163"/>
    </source>
</evidence>
<dbReference type="Proteomes" id="UP000284767">
    <property type="component" value="Unassembled WGS sequence"/>
</dbReference>
<dbReference type="GO" id="GO:0000976">
    <property type="term" value="F:transcription cis-regulatory region binding"/>
    <property type="evidence" value="ECO:0007669"/>
    <property type="project" value="TreeGrafter"/>
</dbReference>
<sequence>MKNDGETQASTKGTISVRLVGEALVEWRRQGGEEGEVLQAAGIDPQLLGKPYARVTSHAYSRLWLDLARRMDDEFFGMDSRRLKSGSFAFMSRCAIHEQTLEPALTGILRFLCLQFDDFQPRLQRRGGLAEIVLDEAPGRYGRALSYFTLWMITHGLACWLVGRRIPILAIDLRCPQPDYIEDYRVMFSDNLRFSRPLSRLLFNADCLALPVRRDKRELRRFLLGAPANILVRYRDPQSLAARIKAYLRSLRPGRWPDADALAGHFFMAPSTLRRKLSLEGQSYQALKDQVRRDLAIARLDAGAANFAELALELGFADGSAFHKAFKKWTGSTPGQYRTQVAAETASAESSGVLSETLGHR</sequence>
<dbReference type="Pfam" id="PF12625">
    <property type="entry name" value="Arabinose_bd"/>
    <property type="match status" value="1"/>
</dbReference>
<evidence type="ECO:0000256" key="2">
    <source>
        <dbReference type="ARBA" id="ARBA00023125"/>
    </source>
</evidence>
<dbReference type="InterPro" id="IPR020449">
    <property type="entry name" value="Tscrpt_reg_AraC-type_HTH"/>
</dbReference>
<dbReference type="InterPro" id="IPR032687">
    <property type="entry name" value="AraC-type_N"/>
</dbReference>
<keyword evidence="1" id="KW-0805">Transcription regulation</keyword>
<dbReference type="SUPFAM" id="SSF46689">
    <property type="entry name" value="Homeodomain-like"/>
    <property type="match status" value="1"/>
</dbReference>
<evidence type="ECO:0000313" key="9">
    <source>
        <dbReference type="Proteomes" id="UP000284767"/>
    </source>
</evidence>
<dbReference type="GO" id="GO:0003700">
    <property type="term" value="F:DNA-binding transcription factor activity"/>
    <property type="evidence" value="ECO:0007669"/>
    <property type="project" value="InterPro"/>
</dbReference>
<evidence type="ECO:0000313" key="7">
    <source>
        <dbReference type="EMBL" id="RPM07630.1"/>
    </source>
</evidence>
<dbReference type="RefSeq" id="WP_003116848.1">
    <property type="nucleotide sequence ID" value="NZ_AP031604.1"/>
</dbReference>
<dbReference type="Proteomes" id="UP000644192">
    <property type="component" value="Unassembled WGS sequence"/>
</dbReference>
<dbReference type="AlphaFoldDB" id="A0A0F6RS44"/>
<reference evidence="7 9" key="3">
    <citation type="submission" date="2017-08" db="EMBL/GenBank/DDBJ databases">
        <authorList>
            <person name="Feschi L."/>
            <person name="Jeukens J."/>
            <person name="Emond-Rheault J.-G."/>
            <person name="Kukavica-Ibrulj I."/>
            <person name="Boyle B."/>
            <person name="Levesque R.C."/>
        </authorList>
    </citation>
    <scope>NUCLEOTIDE SEQUENCE [LARGE SCALE GENOMIC DNA]</scope>
    <source>
        <strain evidence="7 9">PA-W36</strain>
    </source>
</reference>
<evidence type="ECO:0000256" key="1">
    <source>
        <dbReference type="ARBA" id="ARBA00023015"/>
    </source>
</evidence>
<dbReference type="GO" id="GO:0005829">
    <property type="term" value="C:cytosol"/>
    <property type="evidence" value="ECO:0007669"/>
    <property type="project" value="TreeGrafter"/>
</dbReference>
<reference evidence="7 9" key="4">
    <citation type="submission" date="2019-01" db="EMBL/GenBank/DDBJ databases">
        <title>The Pseudomonas aeruginosa pan-genome provides new insights on its population structure, horizontal gene transfer and pathogenicity.</title>
        <authorList>
            <person name="Freschi L."/>
            <person name="Vincent A.T."/>
            <person name="Jeukens J."/>
            <person name="Emond-Rheault J.-G."/>
            <person name="Kukavica-Ibrulj I."/>
            <person name="Dupont M.-J."/>
            <person name="Charette S.J."/>
            <person name="Boyle B."/>
            <person name="Levesque R.C."/>
        </authorList>
    </citation>
    <scope>NUCLEOTIDE SEQUENCE [LARGE SCALE GENOMIC DNA]</scope>
    <source>
        <strain evidence="7 9">PA-W36</strain>
    </source>
</reference>
<evidence type="ECO:0000313" key="8">
    <source>
        <dbReference type="Proteomes" id="UP000045039"/>
    </source>
</evidence>
<dbReference type="SMART" id="SM00342">
    <property type="entry name" value="HTH_ARAC"/>
    <property type="match status" value="1"/>
</dbReference>
<dbReference type="InterPro" id="IPR009057">
    <property type="entry name" value="Homeodomain-like_sf"/>
</dbReference>
<reference evidence="8" key="2">
    <citation type="submission" date="2015-06" db="EMBL/GenBank/DDBJ databases">
        <authorList>
            <person name="Radhakrishnan Rajesh"/>
            <person name="Underwood Anthony"/>
            <person name="Al-Shahib Ali"/>
        </authorList>
    </citation>
    <scope>NUCLEOTIDE SEQUENCE [LARGE SCALE GENOMIC DNA]</scope>
    <source>
        <strain evidence="8">P19_London_7_VIM_2_05_10</strain>
    </source>
</reference>
<organism evidence="7 9">
    <name type="scientific">Pseudomonas aeruginosa</name>
    <dbReference type="NCBI Taxonomy" id="287"/>
    <lineage>
        <taxon>Bacteria</taxon>
        <taxon>Pseudomonadati</taxon>
        <taxon>Pseudomonadota</taxon>
        <taxon>Gammaproteobacteria</taxon>
        <taxon>Pseudomonadales</taxon>
        <taxon>Pseudomonadaceae</taxon>
        <taxon>Pseudomonas</taxon>
    </lineage>
</organism>
<evidence type="ECO:0000313" key="6">
    <source>
        <dbReference type="EMBL" id="MZZ12718.1"/>
    </source>
</evidence>
<evidence type="ECO:0000259" key="4">
    <source>
        <dbReference type="PROSITE" id="PS01124"/>
    </source>
</evidence>
<protein>
    <submittedName>
        <fullName evidence="7">AraC family transcriptional regulator</fullName>
    </submittedName>
    <submittedName>
        <fullName evidence="6">Helix-turn-helix domain-containing protein</fullName>
    </submittedName>
    <submittedName>
        <fullName evidence="5">Urease operon transcriptional activator</fullName>
    </submittedName>
</protein>
<dbReference type="PANTHER" id="PTHR47894">
    <property type="entry name" value="HTH-TYPE TRANSCRIPTIONAL REGULATOR GADX"/>
    <property type="match status" value="1"/>
</dbReference>
<keyword evidence="3" id="KW-0804">Transcription</keyword>
<keyword evidence="2" id="KW-0238">DNA-binding</keyword>
<gene>
    <name evidence="5" type="primary">ureR_4</name>
    <name evidence="6" type="ORF">GUL26_10705</name>
    <name evidence="7" type="ORF">IPC1295_26490</name>
    <name evidence="5" type="ORF">PAERUG_P19_London_7_VIM_2_05_10_02677</name>
</gene>
<dbReference type="EMBL" id="NSNE01000020">
    <property type="protein sequence ID" value="RPM07630.1"/>
    <property type="molecule type" value="Genomic_DNA"/>
</dbReference>
<reference evidence="5" key="1">
    <citation type="submission" date="2015-06" db="EMBL/GenBank/DDBJ databases">
        <authorList>
            <person name="Radhakrishnan R."/>
            <person name="Underwood A."/>
            <person name="Al-Shahib A."/>
        </authorList>
    </citation>
    <scope>NUCLEOTIDE SEQUENCE</scope>
    <source>
        <strain evidence="5">P19_London_7_VIM_2_05_10</strain>
    </source>
</reference>
<dbReference type="Proteomes" id="UP000045039">
    <property type="component" value="Unassembled WGS sequence"/>
</dbReference>